<gene>
    <name evidence="1" type="ORF">ECE50_027130</name>
</gene>
<evidence type="ECO:0000313" key="2">
    <source>
        <dbReference type="Proteomes" id="UP000281028"/>
    </source>
</evidence>
<comment type="caution">
    <text evidence="1">The sequence shown here is derived from an EMBL/GenBank/DDBJ whole genome shotgun (WGS) entry which is preliminary data.</text>
</comment>
<evidence type="ECO:0000313" key="1">
    <source>
        <dbReference type="EMBL" id="NSL90527.1"/>
    </source>
</evidence>
<dbReference type="SUPFAM" id="SSF49464">
    <property type="entry name" value="Carboxypeptidase regulatory domain-like"/>
    <property type="match status" value="1"/>
</dbReference>
<sequence length="239" mass="27018">MKAFMRIMLCCLTGMLFSQMAGAQVTVTGQISDSNKLVLPYATVTNINSGKRALSDQGGFYKIDASRGDKIVFTFVGYLPDTLPVTLTTGTQTSNMKLVVAGKFLKGVEITSQYSPYQIDSIERRRQYGYLLDLPNKPLAGGNTPEGAGIVFSPITRFSKGERQKRQFKKNYEEMEKQKFIDSRFTPLLVSQVTGLKGDSLQHFMRDNYPDYNTMRSLAHNDLLYWITDKYKAWANKPR</sequence>
<name>A0A433WHY1_9BACT</name>
<proteinExistence type="predicted"/>
<dbReference type="OrthoDB" id="1118857at2"/>
<keyword evidence="2" id="KW-1185">Reference proteome</keyword>
<dbReference type="InterPro" id="IPR008969">
    <property type="entry name" value="CarboxyPept-like_regulatory"/>
</dbReference>
<dbReference type="Proteomes" id="UP000281028">
    <property type="component" value="Unassembled WGS sequence"/>
</dbReference>
<protein>
    <submittedName>
        <fullName evidence="1">Uncharacterized protein</fullName>
    </submittedName>
</protein>
<organism evidence="1 2">
    <name type="scientific">Chitinophaga solisilvae</name>
    <dbReference type="NCBI Taxonomy" id="1233460"/>
    <lineage>
        <taxon>Bacteria</taxon>
        <taxon>Pseudomonadati</taxon>
        <taxon>Bacteroidota</taxon>
        <taxon>Chitinophagia</taxon>
        <taxon>Chitinophagales</taxon>
        <taxon>Chitinophagaceae</taxon>
        <taxon>Chitinophaga</taxon>
    </lineage>
</organism>
<dbReference type="RefSeq" id="WP_127039402.1">
    <property type="nucleotide sequence ID" value="NZ_JAABOK010000005.1"/>
</dbReference>
<dbReference type="AlphaFoldDB" id="A0A433WHY1"/>
<reference evidence="1" key="1">
    <citation type="submission" date="2020-05" db="EMBL/GenBank/DDBJ databases">
        <title>Chitinophaga laudate sp. nov., isolated from a tropical peat swamp.</title>
        <authorList>
            <person name="Goh C.B.S."/>
            <person name="Lee M.S."/>
            <person name="Parimannan S."/>
            <person name="Pasbakhsh P."/>
            <person name="Yule C.M."/>
            <person name="Rajandas H."/>
            <person name="Loke S."/>
            <person name="Croft L."/>
            <person name="Tan J.B.L."/>
        </authorList>
    </citation>
    <scope>NUCLEOTIDE SEQUENCE</scope>
    <source>
        <strain evidence="1">Mgbs1</strain>
    </source>
</reference>
<accession>A0A433WHY1</accession>
<dbReference type="Pfam" id="PF13715">
    <property type="entry name" value="CarbopepD_reg_2"/>
    <property type="match status" value="1"/>
</dbReference>
<dbReference type="EMBL" id="RIAR02000001">
    <property type="protein sequence ID" value="NSL90527.1"/>
    <property type="molecule type" value="Genomic_DNA"/>
</dbReference>